<keyword evidence="5 7" id="KW-0238">DNA-binding</keyword>
<dbReference type="Proteomes" id="UP001152888">
    <property type="component" value="Unassembled WGS sequence"/>
</dbReference>
<evidence type="ECO:0000256" key="1">
    <source>
        <dbReference type="ARBA" id="ARBA00004123"/>
    </source>
</evidence>
<feature type="DNA-binding region" description="H-T-H motif" evidence="7">
    <location>
        <begin position="29"/>
        <end position="49"/>
    </location>
</feature>
<dbReference type="InterPro" id="IPR007889">
    <property type="entry name" value="HTH_Psq"/>
</dbReference>
<dbReference type="InterPro" id="IPR051839">
    <property type="entry name" value="RD_transcriptional_regulator"/>
</dbReference>
<feature type="compositionally biased region" description="Polar residues" evidence="8">
    <location>
        <begin position="89"/>
        <end position="107"/>
    </location>
</feature>
<keyword evidence="2" id="KW-0217">Developmental protein</keyword>
<dbReference type="InterPro" id="IPR036388">
    <property type="entry name" value="WH-like_DNA-bd_sf"/>
</dbReference>
<evidence type="ECO:0000259" key="9">
    <source>
        <dbReference type="PROSITE" id="PS50960"/>
    </source>
</evidence>
<evidence type="ECO:0000313" key="10">
    <source>
        <dbReference type="EMBL" id="CAH1954860.1"/>
    </source>
</evidence>
<keyword evidence="6" id="KW-0804">Transcription</keyword>
<dbReference type="EMBL" id="CAKOFQ010006656">
    <property type="protein sequence ID" value="CAH1954860.1"/>
    <property type="molecule type" value="Genomic_DNA"/>
</dbReference>
<organism evidence="10 11">
    <name type="scientific">Acanthoscelides obtectus</name>
    <name type="common">Bean weevil</name>
    <name type="synonym">Bruchus obtectus</name>
    <dbReference type="NCBI Taxonomy" id="200917"/>
    <lineage>
        <taxon>Eukaryota</taxon>
        <taxon>Metazoa</taxon>
        <taxon>Ecdysozoa</taxon>
        <taxon>Arthropoda</taxon>
        <taxon>Hexapoda</taxon>
        <taxon>Insecta</taxon>
        <taxon>Pterygota</taxon>
        <taxon>Neoptera</taxon>
        <taxon>Endopterygota</taxon>
        <taxon>Coleoptera</taxon>
        <taxon>Polyphaga</taxon>
        <taxon>Cucujiformia</taxon>
        <taxon>Chrysomeloidea</taxon>
        <taxon>Chrysomelidae</taxon>
        <taxon>Bruchinae</taxon>
        <taxon>Bruchini</taxon>
        <taxon>Acanthoscelides</taxon>
    </lineage>
</organism>
<comment type="caution">
    <text evidence="10">The sequence shown here is derived from an EMBL/GenBank/DDBJ whole genome shotgun (WGS) entry which is preliminary data.</text>
</comment>
<proteinExistence type="predicted"/>
<evidence type="ECO:0000256" key="8">
    <source>
        <dbReference type="SAM" id="MobiDB-lite"/>
    </source>
</evidence>
<dbReference type="SUPFAM" id="SSF46689">
    <property type="entry name" value="Homeodomain-like"/>
    <property type="match status" value="1"/>
</dbReference>
<dbReference type="GO" id="GO:0005634">
    <property type="term" value="C:nucleus"/>
    <property type="evidence" value="ECO:0007669"/>
    <property type="project" value="UniProtKB-SubCell"/>
</dbReference>
<dbReference type="GO" id="GO:0003677">
    <property type="term" value="F:DNA binding"/>
    <property type="evidence" value="ECO:0007669"/>
    <property type="project" value="UniProtKB-UniRule"/>
</dbReference>
<dbReference type="OrthoDB" id="6624814at2759"/>
<accession>A0A9P0JJY7</accession>
<evidence type="ECO:0000256" key="5">
    <source>
        <dbReference type="ARBA" id="ARBA00023125"/>
    </source>
</evidence>
<protein>
    <recommendedName>
        <fullName evidence="9">HTH psq-type domain-containing protein</fullName>
    </recommendedName>
</protein>
<dbReference type="PANTHER" id="PTHR33215">
    <property type="entry name" value="PROTEIN DISTAL ANTENNA"/>
    <property type="match status" value="1"/>
</dbReference>
<keyword evidence="11" id="KW-1185">Reference proteome</keyword>
<dbReference type="PROSITE" id="PS50960">
    <property type="entry name" value="HTH_PSQ"/>
    <property type="match status" value="1"/>
</dbReference>
<feature type="compositionally biased region" description="Basic and acidic residues" evidence="8">
    <location>
        <begin position="76"/>
        <end position="88"/>
    </location>
</feature>
<gene>
    <name evidence="10" type="ORF">ACAOBT_LOCUS775</name>
</gene>
<keyword evidence="3" id="KW-0597">Phosphoprotein</keyword>
<name>A0A9P0JJY7_ACAOB</name>
<dbReference type="PANTHER" id="PTHR33215:SF13">
    <property type="entry name" value="PROTEIN DISTAL ANTENNA"/>
    <property type="match status" value="1"/>
</dbReference>
<keyword evidence="4" id="KW-0805">Transcription regulation</keyword>
<evidence type="ECO:0000256" key="2">
    <source>
        <dbReference type="ARBA" id="ARBA00022473"/>
    </source>
</evidence>
<dbReference type="Pfam" id="PF04218">
    <property type="entry name" value="CENP-B_N"/>
    <property type="match status" value="1"/>
</dbReference>
<evidence type="ECO:0000256" key="7">
    <source>
        <dbReference type="PROSITE-ProRule" id="PRU00320"/>
    </source>
</evidence>
<evidence type="ECO:0000256" key="4">
    <source>
        <dbReference type="ARBA" id="ARBA00023015"/>
    </source>
</evidence>
<dbReference type="Gene3D" id="1.10.10.10">
    <property type="entry name" value="Winged helix-like DNA-binding domain superfamily/Winged helix DNA-binding domain"/>
    <property type="match status" value="1"/>
</dbReference>
<comment type="subcellular location">
    <subcellularLocation>
        <location evidence="1 7">Nucleus</location>
    </subcellularLocation>
</comment>
<reference evidence="10" key="1">
    <citation type="submission" date="2022-03" db="EMBL/GenBank/DDBJ databases">
        <authorList>
            <person name="Sayadi A."/>
        </authorList>
    </citation>
    <scope>NUCLEOTIDE SEQUENCE</scope>
</reference>
<feature type="domain" description="HTH psq-type" evidence="9">
    <location>
        <begin position="1"/>
        <end position="53"/>
    </location>
</feature>
<sequence length="217" mass="24559">MSVVKTSKQSLTAQEKWDAILRVNAGETKASVARDIGVPESTLRGWCRNEDKISYLCRRSSSDVNDAVNDHTIFKRAKTEDQPLDQRLRSNGNHSAEPGTSVNTPPSGINESDAFYWQLAYFNMLTHWNMYSYMTTQASQLFPEPVQVSVQHNAEGKLTKSEAVEHGEKFLQWLETCNDPSVTDVQIMQLKKFLNNVKSGANRKNEHLHAETKVETQ</sequence>
<evidence type="ECO:0000256" key="3">
    <source>
        <dbReference type="ARBA" id="ARBA00022553"/>
    </source>
</evidence>
<evidence type="ECO:0000256" key="6">
    <source>
        <dbReference type="ARBA" id="ARBA00023163"/>
    </source>
</evidence>
<feature type="region of interest" description="Disordered" evidence="8">
    <location>
        <begin position="76"/>
        <end position="107"/>
    </location>
</feature>
<dbReference type="AlphaFoldDB" id="A0A9P0JJY7"/>
<dbReference type="InterPro" id="IPR009057">
    <property type="entry name" value="Homeodomain-like_sf"/>
</dbReference>
<evidence type="ECO:0000313" key="11">
    <source>
        <dbReference type="Proteomes" id="UP001152888"/>
    </source>
</evidence>
<keyword evidence="7" id="KW-0539">Nucleus</keyword>